<dbReference type="InterPro" id="IPR013011">
    <property type="entry name" value="PTS_EIIB_2"/>
</dbReference>
<dbReference type="InterPro" id="IPR004718">
    <property type="entry name" value="PTS_IIC_mtl"/>
</dbReference>
<evidence type="ECO:0000259" key="27">
    <source>
        <dbReference type="PROSITE" id="PS51094"/>
    </source>
</evidence>
<keyword evidence="18 26" id="KW-1133">Transmembrane helix</keyword>
<dbReference type="PANTHER" id="PTHR30181">
    <property type="entry name" value="MANNITOL PERMEASE IIC COMPONENT"/>
    <property type="match status" value="1"/>
</dbReference>
<comment type="subunit">
    <text evidence="4">Homodimer.</text>
</comment>
<keyword evidence="16 26" id="KW-0812">Transmembrane</keyword>
<keyword evidence="11" id="KW-0997">Cell inner membrane</keyword>
<evidence type="ECO:0000256" key="6">
    <source>
        <dbReference type="ARBA" id="ARBA00014783"/>
    </source>
</evidence>
<evidence type="ECO:0000256" key="9">
    <source>
        <dbReference type="ARBA" id="ARBA00022448"/>
    </source>
</evidence>
<comment type="subcellular location">
    <subcellularLocation>
        <location evidence="3">Cell inner membrane</location>
        <topology evidence="3">Multi-pass membrane protein</topology>
    </subcellularLocation>
</comment>
<evidence type="ECO:0000259" key="28">
    <source>
        <dbReference type="PROSITE" id="PS51099"/>
    </source>
</evidence>
<feature type="domain" description="PTS EIIB type-2" evidence="28">
    <location>
        <begin position="388"/>
        <end position="482"/>
    </location>
</feature>
<dbReference type="SUPFAM" id="SSF52794">
    <property type="entry name" value="PTS system IIB component-like"/>
    <property type="match status" value="1"/>
</dbReference>
<comment type="function">
    <text evidence="2">The phosphoenolpyruvate-dependent sugar phosphotransferase system (sugar PTS), a major carbohydrate active transport system, catalyzes the phosphorylation of incoming sugar substrates concomitantly with their translocation across the cell membrane. The enzyme II CmtAB PTS system is involved in D-mannitol transport.</text>
</comment>
<dbReference type="Pfam" id="PF00359">
    <property type="entry name" value="PTS_EIIA_2"/>
    <property type="match status" value="1"/>
</dbReference>
<dbReference type="SUPFAM" id="SSF55804">
    <property type="entry name" value="Phoshotransferase/anion transport protein"/>
    <property type="match status" value="1"/>
</dbReference>
<evidence type="ECO:0000259" key="29">
    <source>
        <dbReference type="PROSITE" id="PS51104"/>
    </source>
</evidence>
<dbReference type="EMBL" id="APJA01000012">
    <property type="protein sequence ID" value="ERK30642.1"/>
    <property type="molecule type" value="Genomic_DNA"/>
</dbReference>
<evidence type="ECO:0000256" key="1">
    <source>
        <dbReference type="ARBA" id="ARBA00001655"/>
    </source>
</evidence>
<evidence type="ECO:0000256" key="3">
    <source>
        <dbReference type="ARBA" id="ARBA00004429"/>
    </source>
</evidence>
<feature type="domain" description="PTS EIIC type-2" evidence="29">
    <location>
        <begin position="23"/>
        <end position="339"/>
    </location>
</feature>
<evidence type="ECO:0000256" key="19">
    <source>
        <dbReference type="ARBA" id="ARBA00023136"/>
    </source>
</evidence>
<dbReference type="Pfam" id="PF02378">
    <property type="entry name" value="PTS_EIIC"/>
    <property type="match status" value="1"/>
</dbReference>
<evidence type="ECO:0000256" key="11">
    <source>
        <dbReference type="ARBA" id="ARBA00022519"/>
    </source>
</evidence>
<dbReference type="AlphaFoldDB" id="U2N561"/>
<feature type="transmembrane region" description="Helical" evidence="26">
    <location>
        <begin position="280"/>
        <end position="303"/>
    </location>
</feature>
<organism evidence="30 31">
    <name type="scientific">Clostridium intestinale URNW</name>
    <dbReference type="NCBI Taxonomy" id="1294142"/>
    <lineage>
        <taxon>Bacteria</taxon>
        <taxon>Bacillati</taxon>
        <taxon>Bacillota</taxon>
        <taxon>Clostridia</taxon>
        <taxon>Eubacteriales</taxon>
        <taxon>Clostridiaceae</taxon>
        <taxon>Clostridium</taxon>
    </lineage>
</organism>
<dbReference type="Proteomes" id="UP000016721">
    <property type="component" value="Unassembled WGS sequence"/>
</dbReference>
<feature type="domain" description="PTS EIIA type-2" evidence="27">
    <location>
        <begin position="493"/>
        <end position="633"/>
    </location>
</feature>
<evidence type="ECO:0000256" key="17">
    <source>
        <dbReference type="ARBA" id="ARBA00022777"/>
    </source>
</evidence>
<evidence type="ECO:0000256" key="24">
    <source>
        <dbReference type="ARBA" id="ARBA00033349"/>
    </source>
</evidence>
<keyword evidence="25" id="KW-0175">Coiled coil</keyword>
<dbReference type="GO" id="GO:0016301">
    <property type="term" value="F:kinase activity"/>
    <property type="evidence" value="ECO:0007669"/>
    <property type="project" value="UniProtKB-KW"/>
</dbReference>
<dbReference type="InterPro" id="IPR050893">
    <property type="entry name" value="Sugar_PTS"/>
</dbReference>
<keyword evidence="31" id="KW-1185">Reference proteome</keyword>
<dbReference type="PROSITE" id="PS00372">
    <property type="entry name" value="PTS_EIIA_TYPE_2_HIS"/>
    <property type="match status" value="1"/>
</dbReference>
<dbReference type="Gene3D" id="3.40.930.10">
    <property type="entry name" value="Mannitol-specific EII, Chain A"/>
    <property type="match status" value="1"/>
</dbReference>
<dbReference type="InterPro" id="IPR013014">
    <property type="entry name" value="PTS_EIIC_2"/>
</dbReference>
<dbReference type="InterPro" id="IPR002178">
    <property type="entry name" value="PTS_EIIA_type-2_dom"/>
</dbReference>
<dbReference type="InterPro" id="IPR003352">
    <property type="entry name" value="PTS_EIIC"/>
</dbReference>
<dbReference type="PATRIC" id="fig|1294142.3.peg.1761"/>
<dbReference type="InterPro" id="IPR029503">
    <property type="entry name" value="PTS_EIIB_mannitol"/>
</dbReference>
<evidence type="ECO:0000256" key="4">
    <source>
        <dbReference type="ARBA" id="ARBA00011738"/>
    </source>
</evidence>
<dbReference type="HOGENOM" id="CLU_028721_1_0_9"/>
<evidence type="ECO:0000256" key="18">
    <source>
        <dbReference type="ARBA" id="ARBA00022989"/>
    </source>
</evidence>
<dbReference type="GO" id="GO:0005886">
    <property type="term" value="C:plasma membrane"/>
    <property type="evidence" value="ECO:0007669"/>
    <property type="project" value="UniProtKB-SubCell"/>
</dbReference>
<evidence type="ECO:0000256" key="23">
    <source>
        <dbReference type="ARBA" id="ARBA00030962"/>
    </source>
</evidence>
<keyword evidence="17" id="KW-0418">Kinase</keyword>
<keyword evidence="15" id="KW-0598">Phosphotransferase system</keyword>
<dbReference type="InterPro" id="IPR036095">
    <property type="entry name" value="PTS_EIIB-like_sf"/>
</dbReference>
<name>U2N561_9CLOT</name>
<dbReference type="STRING" id="1294142.CINTURNW_1730"/>
<dbReference type="PROSITE" id="PS51104">
    <property type="entry name" value="PTS_EIIC_TYPE_2"/>
    <property type="match status" value="1"/>
</dbReference>
<feature type="transmembrane region" description="Helical" evidence="26">
    <location>
        <begin position="324"/>
        <end position="346"/>
    </location>
</feature>
<dbReference type="GO" id="GO:0022872">
    <property type="term" value="F:protein-N(PI)-phosphohistidine-mannitol phosphotransferase system transmembrane transporter activity"/>
    <property type="evidence" value="ECO:0007669"/>
    <property type="project" value="InterPro"/>
</dbReference>
<evidence type="ECO:0000256" key="20">
    <source>
        <dbReference type="ARBA" id="ARBA00029908"/>
    </source>
</evidence>
<dbReference type="NCBIfam" id="NF011663">
    <property type="entry name" value="PRK15083.1"/>
    <property type="match status" value="1"/>
</dbReference>
<feature type="transmembrane region" description="Helical" evidence="26">
    <location>
        <begin position="145"/>
        <end position="173"/>
    </location>
</feature>
<keyword evidence="14" id="KW-0808">Transferase</keyword>
<gene>
    <name evidence="30" type="ORF">CINTURNW_1730</name>
</gene>
<dbReference type="NCBIfam" id="TIGR00851">
    <property type="entry name" value="mtlA"/>
    <property type="match status" value="1"/>
</dbReference>
<evidence type="ECO:0000256" key="14">
    <source>
        <dbReference type="ARBA" id="ARBA00022679"/>
    </source>
</evidence>
<dbReference type="eggNOG" id="COG4668">
    <property type="taxonomic scope" value="Bacteria"/>
</dbReference>
<dbReference type="GO" id="GO:0009401">
    <property type="term" value="P:phosphoenolpyruvate-dependent sugar phosphotransferase system"/>
    <property type="evidence" value="ECO:0007669"/>
    <property type="project" value="UniProtKB-KW"/>
</dbReference>
<dbReference type="eggNOG" id="COG2213">
    <property type="taxonomic scope" value="Bacteria"/>
</dbReference>
<evidence type="ECO:0000256" key="5">
    <source>
        <dbReference type="ARBA" id="ARBA00011909"/>
    </source>
</evidence>
<comment type="caution">
    <text evidence="30">The sequence shown here is derived from an EMBL/GenBank/DDBJ whole genome shotgun (WGS) entry which is preliminary data.</text>
</comment>
<evidence type="ECO:0000256" key="22">
    <source>
        <dbReference type="ARBA" id="ARBA00030956"/>
    </source>
</evidence>
<sequence>MKMSSVNVGVNTKEDMQEKLQKFGRFLSGMIMPNIGALLAWGIITALFIPAGWIPNAKINELVTPTAHYLIPLLIGFTGGKKVGGIRGGVLGAIGTMGIIAGAPEIHQFMGSMIMGPLGGYIIKKFDEAVKGKVPAGFEMLVDNFSLGIIGTIFMIFGLLGIGPVVATIVTVMKGGVQSVVNLGLLPLVSLFIEPAKILFLNNAINHGILDTLGAQQVAEVGKSIMLLLETNPGPGLGVLLAVWIFGKGVAKESASGAIIIHFLGGIHEIYFPFILMKPILLLATIAGGVSGVFTFTMLDAGLAGPAAPGSIVALIAMAPKGGLIPVLAGVFVSTVVSFVVASFFVKRDKNSTDESDLEEAKNKMQELKERKKVSSDLTQLNKKIAIKEIIFACDAGVGSSAMGATTLKRKLNKAGLNIEVTNCAVDEIPKDSEVVITHENLERRAKASAPNAIRLTVKDFINNDVFEQILDIIDIQDSKTIEYNEEDKDSNSILRKSNIKLNLKANDKYEAIRAAGCLLVEGGYVEEEYIPAMIDRENDISTYIGQGIAIPHGVGAAKEKIINSGMVVLQYPEGVMFDEELAYIVVGIAGVGDKHLSILANIATAIGDADEEILNNLRYTQDTNYIYELFTK</sequence>
<keyword evidence="19 26" id="KW-0472">Membrane</keyword>
<dbReference type="PANTHER" id="PTHR30181:SF2">
    <property type="entry name" value="PTS SYSTEM MANNITOL-SPECIFIC EIICBA COMPONENT"/>
    <property type="match status" value="1"/>
</dbReference>
<accession>U2N561</accession>
<reference evidence="30 31" key="1">
    <citation type="journal article" date="2013" name="Genome Announc.">
        <title>Draft Genome Sequence of the Hydrogen- and Ethanol-Producing Bacterium Clostridium intestinale Strain URNW.</title>
        <authorList>
            <person name="Lal S."/>
            <person name="Ramachandran U."/>
            <person name="Zhang X."/>
            <person name="Sparling R."/>
            <person name="Levin D.B."/>
        </authorList>
    </citation>
    <scope>NUCLEOTIDE SEQUENCE [LARGE SCALE GENOMIC DNA]</scope>
    <source>
        <strain evidence="30 31">URNW</strain>
    </source>
</reference>
<dbReference type="CDD" id="cd05567">
    <property type="entry name" value="PTS_IIB_mannitol"/>
    <property type="match status" value="1"/>
</dbReference>
<dbReference type="EC" id="2.7.1.197" evidence="5"/>
<evidence type="ECO:0000256" key="8">
    <source>
        <dbReference type="ARBA" id="ARBA00021825"/>
    </source>
</evidence>
<evidence type="ECO:0000256" key="16">
    <source>
        <dbReference type="ARBA" id="ARBA00022692"/>
    </source>
</evidence>
<dbReference type="Pfam" id="PF02302">
    <property type="entry name" value="PTS_IIB"/>
    <property type="match status" value="1"/>
</dbReference>
<evidence type="ECO:0000256" key="25">
    <source>
        <dbReference type="SAM" id="Coils"/>
    </source>
</evidence>
<evidence type="ECO:0000256" key="21">
    <source>
        <dbReference type="ARBA" id="ARBA00030684"/>
    </source>
</evidence>
<evidence type="ECO:0000256" key="12">
    <source>
        <dbReference type="ARBA" id="ARBA00022553"/>
    </source>
</evidence>
<feature type="transmembrane region" description="Helical" evidence="26">
    <location>
        <begin position="26"/>
        <end position="49"/>
    </location>
</feature>
<feature type="transmembrane region" description="Helical" evidence="26">
    <location>
        <begin position="254"/>
        <end position="274"/>
    </location>
</feature>
<dbReference type="PROSITE" id="PS51094">
    <property type="entry name" value="PTS_EIIA_TYPE_2"/>
    <property type="match status" value="1"/>
</dbReference>
<keyword evidence="13" id="KW-0762">Sugar transport</keyword>
<keyword evidence="10" id="KW-1003">Cell membrane</keyword>
<dbReference type="CDD" id="cd00211">
    <property type="entry name" value="PTS_IIA_fru"/>
    <property type="match status" value="1"/>
</dbReference>
<evidence type="ECO:0000313" key="30">
    <source>
        <dbReference type="EMBL" id="ERK30642.1"/>
    </source>
</evidence>
<evidence type="ECO:0000256" key="2">
    <source>
        <dbReference type="ARBA" id="ARBA00002434"/>
    </source>
</evidence>
<evidence type="ECO:0000256" key="13">
    <source>
        <dbReference type="ARBA" id="ARBA00022597"/>
    </source>
</evidence>
<feature type="coiled-coil region" evidence="25">
    <location>
        <begin position="351"/>
        <end position="378"/>
    </location>
</feature>
<evidence type="ECO:0000256" key="10">
    <source>
        <dbReference type="ARBA" id="ARBA00022475"/>
    </source>
</evidence>
<evidence type="ECO:0000256" key="7">
    <source>
        <dbReference type="ARBA" id="ARBA00015039"/>
    </source>
</evidence>
<dbReference type="InterPro" id="IPR016152">
    <property type="entry name" value="PTrfase/Anion_transptr"/>
</dbReference>
<dbReference type="GO" id="GO:0090563">
    <property type="term" value="F:protein-phosphocysteine-sugar phosphotransferase activity"/>
    <property type="evidence" value="ECO:0007669"/>
    <property type="project" value="TreeGrafter"/>
</dbReference>
<dbReference type="InterPro" id="IPR003501">
    <property type="entry name" value="PTS_EIIB_2/3"/>
</dbReference>
<evidence type="ECO:0000256" key="26">
    <source>
        <dbReference type="SAM" id="Phobius"/>
    </source>
</evidence>
<evidence type="ECO:0000313" key="31">
    <source>
        <dbReference type="Proteomes" id="UP000016721"/>
    </source>
</evidence>
<feature type="transmembrane region" description="Helical" evidence="26">
    <location>
        <begin position="225"/>
        <end position="247"/>
    </location>
</feature>
<feature type="transmembrane region" description="Helical" evidence="26">
    <location>
        <begin position="185"/>
        <end position="205"/>
    </location>
</feature>
<keyword evidence="9" id="KW-0813">Transport</keyword>
<proteinExistence type="predicted"/>
<comment type="catalytic activity">
    <reaction evidence="1">
        <text>D-mannitol(out) + N(pros)-phospho-L-histidyl-[protein] = D-mannitol 1-phosphate(in) + L-histidyl-[protein]</text>
        <dbReference type="Rhea" id="RHEA:33363"/>
        <dbReference type="Rhea" id="RHEA-COMP:9745"/>
        <dbReference type="Rhea" id="RHEA-COMP:9746"/>
        <dbReference type="ChEBI" id="CHEBI:16899"/>
        <dbReference type="ChEBI" id="CHEBI:29979"/>
        <dbReference type="ChEBI" id="CHEBI:61381"/>
        <dbReference type="ChEBI" id="CHEBI:64837"/>
        <dbReference type="EC" id="2.7.1.197"/>
    </reaction>
</comment>
<keyword evidence="12" id="KW-0597">Phosphoprotein</keyword>
<protein>
    <recommendedName>
        <fullName evidence="6">Mannitol-specific phosphotransferase enzyme IIA component</fullName>
        <ecNumber evidence="5">2.7.1.197</ecNumber>
    </recommendedName>
    <alternativeName>
        <fullName evidence="22">EIIA</fullName>
    </alternativeName>
    <alternativeName>
        <fullName evidence="24">EIICB-Mtl</fullName>
    </alternativeName>
    <alternativeName>
        <fullName evidence="21">EIICBA-Mtl</fullName>
    </alternativeName>
    <alternativeName>
        <fullName evidence="23">EIII</fullName>
    </alternativeName>
    <alternativeName>
        <fullName evidence="20">PTS system mannitol-specific EIIA component</fullName>
    </alternativeName>
    <alternativeName>
        <fullName evidence="8">PTS system mannitol-specific EIICB component</fullName>
    </alternativeName>
    <alternativeName>
        <fullName evidence="7">PTS system mannitol-specific EIICBA component</fullName>
    </alternativeName>
</protein>
<evidence type="ECO:0000256" key="15">
    <source>
        <dbReference type="ARBA" id="ARBA00022683"/>
    </source>
</evidence>
<dbReference type="PROSITE" id="PS51099">
    <property type="entry name" value="PTS_EIIB_TYPE_2"/>
    <property type="match status" value="1"/>
</dbReference>
<dbReference type="Gene3D" id="3.40.50.2300">
    <property type="match status" value="1"/>
</dbReference>